<keyword evidence="3" id="KW-1185">Reference proteome</keyword>
<evidence type="ECO:0000259" key="1">
    <source>
        <dbReference type="PROSITE" id="PS50042"/>
    </source>
</evidence>
<evidence type="ECO:0000313" key="3">
    <source>
        <dbReference type="Proteomes" id="UP000195918"/>
    </source>
</evidence>
<dbReference type="Pfam" id="PF00027">
    <property type="entry name" value="cNMP_binding"/>
    <property type="match status" value="1"/>
</dbReference>
<dbReference type="PROSITE" id="PS50042">
    <property type="entry name" value="CNMP_BINDING_3"/>
    <property type="match status" value="1"/>
</dbReference>
<name>A0A1X6WNC8_9ENTE</name>
<dbReference type="AlphaFoldDB" id="A0A1X6WNC8"/>
<gene>
    <name evidence="2" type="ORF">FM121_06745</name>
</gene>
<dbReference type="Pfam" id="PF05732">
    <property type="entry name" value="RepL"/>
    <property type="match status" value="1"/>
</dbReference>
<dbReference type="InterPro" id="IPR008813">
    <property type="entry name" value="Plasmid_replication_RepL"/>
</dbReference>
<dbReference type="OrthoDB" id="581021at2"/>
<dbReference type="Gene3D" id="2.60.120.10">
    <property type="entry name" value="Jelly Rolls"/>
    <property type="match status" value="1"/>
</dbReference>
<sequence>MKKILYPLSTINFEQKMAGIDTTILSQSIVFEFKQGEFITRQNEVPAYLYVILSGRAKIMTSQTNGKQLILQFLNEQDLIGDLTIIQAEEETKDVIALGSTVCLGIPMDLVESKLIPNAEFLYFLANYIGKKLLLRVEHFKEQQTQELKIRLIKLLLDITIDDEYHEKHTEIAEYLGVSYRHYMHTLKFLKENDMITKKAACYMINRNNMIIFLNEDKKMS</sequence>
<proteinExistence type="predicted"/>
<protein>
    <submittedName>
        <fullName evidence="2">Predicted N-ribosylNicotinamide CRP-like regulator</fullName>
    </submittedName>
</protein>
<accession>A0A1X6WNC8</accession>
<dbReference type="InterPro" id="IPR018490">
    <property type="entry name" value="cNMP-bd_dom_sf"/>
</dbReference>
<dbReference type="SMART" id="SM00100">
    <property type="entry name" value="cNMP"/>
    <property type="match status" value="1"/>
</dbReference>
<feature type="domain" description="Cyclic nucleotide-binding" evidence="1">
    <location>
        <begin position="33"/>
        <end position="120"/>
    </location>
</feature>
<dbReference type="SUPFAM" id="SSF51206">
    <property type="entry name" value="cAMP-binding domain-like"/>
    <property type="match status" value="1"/>
</dbReference>
<reference evidence="3" key="1">
    <citation type="submission" date="2017-02" db="EMBL/GenBank/DDBJ databases">
        <authorList>
            <person name="Dridi B."/>
        </authorList>
    </citation>
    <scope>NUCLEOTIDE SEQUENCE [LARGE SCALE GENOMIC DNA]</scope>
    <source>
        <strain evidence="3">bH819</strain>
    </source>
</reference>
<dbReference type="CDD" id="cd00038">
    <property type="entry name" value="CAP_ED"/>
    <property type="match status" value="1"/>
</dbReference>
<dbReference type="GO" id="GO:0006260">
    <property type="term" value="P:DNA replication"/>
    <property type="evidence" value="ECO:0007669"/>
    <property type="project" value="InterPro"/>
</dbReference>
<dbReference type="Proteomes" id="UP000195918">
    <property type="component" value="Unassembled WGS sequence"/>
</dbReference>
<dbReference type="InterPro" id="IPR014710">
    <property type="entry name" value="RmlC-like_jellyroll"/>
</dbReference>
<dbReference type="InterPro" id="IPR000595">
    <property type="entry name" value="cNMP-bd_dom"/>
</dbReference>
<organism evidence="2 3">
    <name type="scientific">Vagococcus fluvialis bH819</name>
    <dbReference type="NCBI Taxonomy" id="1255619"/>
    <lineage>
        <taxon>Bacteria</taxon>
        <taxon>Bacillati</taxon>
        <taxon>Bacillota</taxon>
        <taxon>Bacilli</taxon>
        <taxon>Lactobacillales</taxon>
        <taxon>Enterococcaceae</taxon>
        <taxon>Vagococcus</taxon>
    </lineage>
</organism>
<dbReference type="EMBL" id="FWFD01000009">
    <property type="protein sequence ID" value="SLM85780.1"/>
    <property type="molecule type" value="Genomic_DNA"/>
</dbReference>
<dbReference type="RefSeq" id="WP_086951415.1">
    <property type="nucleotide sequence ID" value="NZ_FWFD01000009.1"/>
</dbReference>
<dbReference type="GO" id="GO:0006276">
    <property type="term" value="P:plasmid maintenance"/>
    <property type="evidence" value="ECO:0007669"/>
    <property type="project" value="InterPro"/>
</dbReference>
<evidence type="ECO:0000313" key="2">
    <source>
        <dbReference type="EMBL" id="SLM85780.1"/>
    </source>
</evidence>